<evidence type="ECO:0000256" key="2">
    <source>
        <dbReference type="ARBA" id="ARBA00022448"/>
    </source>
</evidence>
<dbReference type="GO" id="GO:0006865">
    <property type="term" value="P:amino acid transport"/>
    <property type="evidence" value="ECO:0007669"/>
    <property type="project" value="InterPro"/>
</dbReference>
<feature type="transmembrane region" description="Helical" evidence="6">
    <location>
        <begin position="65"/>
        <end position="86"/>
    </location>
</feature>
<feature type="transmembrane region" description="Helical" evidence="6">
    <location>
        <begin position="187"/>
        <end position="206"/>
    </location>
</feature>
<feature type="transmembrane region" description="Helical" evidence="6">
    <location>
        <begin position="434"/>
        <end position="453"/>
    </location>
</feature>
<keyword evidence="8" id="KW-1185">Reference proteome</keyword>
<feature type="transmembrane region" description="Helical" evidence="6">
    <location>
        <begin position="156"/>
        <end position="175"/>
    </location>
</feature>
<evidence type="ECO:0000256" key="1">
    <source>
        <dbReference type="ARBA" id="ARBA00004141"/>
    </source>
</evidence>
<dbReference type="InterPro" id="IPR002293">
    <property type="entry name" value="AA/rel_permease1"/>
</dbReference>
<feature type="transmembrane region" description="Helical" evidence="6">
    <location>
        <begin position="393"/>
        <end position="413"/>
    </location>
</feature>
<dbReference type="PIRSF" id="PIRSF006060">
    <property type="entry name" value="AA_transporter"/>
    <property type="match status" value="1"/>
</dbReference>
<dbReference type="AlphaFoldDB" id="A0A2T0TFM9"/>
<evidence type="ECO:0000256" key="6">
    <source>
        <dbReference type="SAM" id="Phobius"/>
    </source>
</evidence>
<evidence type="ECO:0000313" key="8">
    <source>
        <dbReference type="Proteomes" id="UP000239494"/>
    </source>
</evidence>
<evidence type="ECO:0000256" key="4">
    <source>
        <dbReference type="ARBA" id="ARBA00022989"/>
    </source>
</evidence>
<dbReference type="PANTHER" id="PTHR45649:SF26">
    <property type="entry name" value="OS04G0435100 PROTEIN"/>
    <property type="match status" value="1"/>
</dbReference>
<dbReference type="PANTHER" id="PTHR45649">
    <property type="entry name" value="AMINO-ACID PERMEASE BAT1"/>
    <property type="match status" value="1"/>
</dbReference>
<protein>
    <submittedName>
        <fullName evidence="7">Amino acid/polyamine/organocation transporter (APC superfamily)</fullName>
    </submittedName>
</protein>
<dbReference type="Gene3D" id="1.20.1740.10">
    <property type="entry name" value="Amino acid/polyamine transporter I"/>
    <property type="match status" value="1"/>
</dbReference>
<dbReference type="GO" id="GO:0016020">
    <property type="term" value="C:membrane"/>
    <property type="evidence" value="ECO:0007669"/>
    <property type="project" value="UniProtKB-SubCell"/>
</dbReference>
<keyword evidence="3 6" id="KW-0812">Transmembrane</keyword>
<feature type="transmembrane region" description="Helical" evidence="6">
    <location>
        <begin position="465"/>
        <end position="483"/>
    </location>
</feature>
<evidence type="ECO:0000256" key="3">
    <source>
        <dbReference type="ARBA" id="ARBA00022692"/>
    </source>
</evidence>
<comment type="caution">
    <text evidence="7">The sequence shown here is derived from an EMBL/GenBank/DDBJ whole genome shotgun (WGS) entry which is preliminary data.</text>
</comment>
<accession>A0A2T0TFM9</accession>
<feature type="transmembrane region" description="Helical" evidence="6">
    <location>
        <begin position="226"/>
        <end position="245"/>
    </location>
</feature>
<organism evidence="7 8">
    <name type="scientific">Umezawaea tangerina</name>
    <dbReference type="NCBI Taxonomy" id="84725"/>
    <lineage>
        <taxon>Bacteria</taxon>
        <taxon>Bacillati</taxon>
        <taxon>Actinomycetota</taxon>
        <taxon>Actinomycetes</taxon>
        <taxon>Pseudonocardiales</taxon>
        <taxon>Pseudonocardiaceae</taxon>
        <taxon>Umezawaea</taxon>
    </lineage>
</organism>
<feature type="transmembrane region" description="Helical" evidence="6">
    <location>
        <begin position="318"/>
        <end position="337"/>
    </location>
</feature>
<dbReference type="PROSITE" id="PS00218">
    <property type="entry name" value="AMINO_ACID_PERMEASE_1"/>
    <property type="match status" value="1"/>
</dbReference>
<feature type="transmembrane region" description="Helical" evidence="6">
    <location>
        <begin position="38"/>
        <end position="58"/>
    </location>
</feature>
<name>A0A2T0TFM9_9PSEU</name>
<reference evidence="7 8" key="1">
    <citation type="submission" date="2018-03" db="EMBL/GenBank/DDBJ databases">
        <title>Genomic Encyclopedia of Archaeal and Bacterial Type Strains, Phase II (KMG-II): from individual species to whole genera.</title>
        <authorList>
            <person name="Goeker M."/>
        </authorList>
    </citation>
    <scope>NUCLEOTIDE SEQUENCE [LARGE SCALE GENOMIC DNA]</scope>
    <source>
        <strain evidence="7 8">DSM 44720</strain>
    </source>
</reference>
<sequence length="511" mass="54874">MSDEVDSPAAPQSADEKRLHELGYAQELSRTMSGFSNFAVSFTIISILSGCLTLYGFGMNTGGPALIVWGWPFVGLMTLVVGLAMAEVCSSFPTAGGLYYWAAKLAPSNGAAWSWFTGWFNFLGQVAVTAGIDFGAAFFINAFLDLQFGFAATPAHTILIFGLVLVLHGLLNTFGVKLVSLLNDISVWWHIVGVLVIVGALVFIPSEHQSASYVFTTFVNNTGWTSPLYVGLLGLLLAQYTFTGYDASAHMTEETHDAARSGPRGIVMSIVVSLVAGWVLLVGITFAIQDYDGAIGSSTGVPPAQIFIDALGATGGKLLLLIAIGAQLFCGMSSVTANSRMIYAFSRDGALPASKFWHKINKRTRTPTNAIWLAAGGAFVLGLPYLWNPTAYAAVTSIAVIGLYIAYVMPTLLRLLQGDRFQRGPWHLGRWSKPIGVVAVVWVVFISVLFMLPQASPVTAKSFNYTPIAVLVVLGFAGVWWLVSARKWFTGPKVQGTPEELAAIERDLDSV</sequence>
<comment type="subcellular location">
    <subcellularLocation>
        <location evidence="1">Membrane</location>
        <topology evidence="1">Multi-pass membrane protein</topology>
    </subcellularLocation>
</comment>
<dbReference type="EMBL" id="PVTF01000002">
    <property type="protein sequence ID" value="PRY44451.1"/>
    <property type="molecule type" value="Genomic_DNA"/>
</dbReference>
<gene>
    <name evidence="7" type="ORF">CLV43_10216</name>
</gene>
<proteinExistence type="predicted"/>
<dbReference type="Proteomes" id="UP000239494">
    <property type="component" value="Unassembled WGS sequence"/>
</dbReference>
<evidence type="ECO:0000313" key="7">
    <source>
        <dbReference type="EMBL" id="PRY44451.1"/>
    </source>
</evidence>
<feature type="transmembrane region" description="Helical" evidence="6">
    <location>
        <begin position="266"/>
        <end position="288"/>
    </location>
</feature>
<keyword evidence="4 6" id="KW-1133">Transmembrane helix</keyword>
<evidence type="ECO:0000256" key="5">
    <source>
        <dbReference type="ARBA" id="ARBA00023136"/>
    </source>
</evidence>
<keyword evidence="2" id="KW-0813">Transport</keyword>
<dbReference type="Pfam" id="PF13520">
    <property type="entry name" value="AA_permease_2"/>
    <property type="match status" value="1"/>
</dbReference>
<feature type="transmembrane region" description="Helical" evidence="6">
    <location>
        <begin position="369"/>
        <end position="387"/>
    </location>
</feature>
<keyword evidence="5 6" id="KW-0472">Membrane</keyword>
<dbReference type="GO" id="GO:0022857">
    <property type="term" value="F:transmembrane transporter activity"/>
    <property type="evidence" value="ECO:0007669"/>
    <property type="project" value="InterPro"/>
</dbReference>
<dbReference type="InterPro" id="IPR004840">
    <property type="entry name" value="Amino_acid_permease_CS"/>
</dbReference>